<protein>
    <submittedName>
        <fullName evidence="3">Aste57867_20696 protein</fullName>
    </submittedName>
</protein>
<proteinExistence type="predicted"/>
<dbReference type="Proteomes" id="UP000332933">
    <property type="component" value="Unassembled WGS sequence"/>
</dbReference>
<dbReference type="SUPFAM" id="SSF52799">
    <property type="entry name" value="(Phosphotyrosine protein) phosphatases II"/>
    <property type="match status" value="2"/>
</dbReference>
<evidence type="ECO:0000256" key="1">
    <source>
        <dbReference type="SAM" id="MobiDB-lite"/>
    </source>
</evidence>
<evidence type="ECO:0000313" key="2">
    <source>
        <dbReference type="EMBL" id="KAF0687577.1"/>
    </source>
</evidence>
<dbReference type="EMBL" id="CAADRA010006926">
    <property type="protein sequence ID" value="VFT97376.1"/>
    <property type="molecule type" value="Genomic_DNA"/>
</dbReference>
<dbReference type="EMBL" id="VJMH01006900">
    <property type="protein sequence ID" value="KAF0687577.1"/>
    <property type="molecule type" value="Genomic_DNA"/>
</dbReference>
<sequence length="398" mass="44320">MLHEGRFETMKRVCNHAPDGSMSMLFPWDWTQHVQVSERVVFVEWRRRPPPAWYTSRGLSSIELDTFLDEPPSIAHTIRTAHVLESHRQQLRPRHQLCISIVLPLHDSLVRTRALCILGCFTLLHHHMSTSADAWIPFCHLHVRPFLAPDLSPIHVIDCLRGLEKARANSFLHDHDLHQPTTFTWISKKLLALPRPSAVAAPLDMFIPYFQSHNVTLVLSLHGPCYSHDSSIEYMDLTTSDDEPPDVILARVLDAIESTPGVVAVHGIDRGAGGVFVGGYLMRTYDFSAREAAGWLHLTNVGVFPPVLARWERLWKQTPDAATAAPVRVNTADSLKINIGGISFGTSLLAPKEKVPPIKKRMSSGKKLGRSLDSGGLGEHSGSGRNVLSRERAKAQAT</sequence>
<reference evidence="3 4" key="1">
    <citation type="submission" date="2019-03" db="EMBL/GenBank/DDBJ databases">
        <authorList>
            <person name="Gaulin E."/>
            <person name="Dumas B."/>
        </authorList>
    </citation>
    <scope>NUCLEOTIDE SEQUENCE [LARGE SCALE GENOMIC DNA]</scope>
    <source>
        <strain evidence="3">CBS 568.67</strain>
    </source>
</reference>
<dbReference type="AlphaFoldDB" id="A0A485LGA2"/>
<name>A0A485LGA2_9STRA</name>
<dbReference type="Gene3D" id="3.90.190.10">
    <property type="entry name" value="Protein tyrosine phosphatase superfamily"/>
    <property type="match status" value="2"/>
</dbReference>
<reference evidence="2" key="2">
    <citation type="submission" date="2019-06" db="EMBL/GenBank/DDBJ databases">
        <title>Genomics analysis of Aphanomyces spp. identifies a new class of oomycete effector associated with host adaptation.</title>
        <authorList>
            <person name="Gaulin E."/>
        </authorList>
    </citation>
    <scope>NUCLEOTIDE SEQUENCE</scope>
    <source>
        <strain evidence="2">CBS 578.67</strain>
    </source>
</reference>
<gene>
    <name evidence="3" type="primary">Aste57867_20696</name>
    <name evidence="2" type="ORF">As57867_020628</name>
    <name evidence="3" type="ORF">ASTE57867_20696</name>
</gene>
<dbReference type="InterPro" id="IPR029021">
    <property type="entry name" value="Prot-tyrosine_phosphatase-like"/>
</dbReference>
<organism evidence="3 4">
    <name type="scientific">Aphanomyces stellatus</name>
    <dbReference type="NCBI Taxonomy" id="120398"/>
    <lineage>
        <taxon>Eukaryota</taxon>
        <taxon>Sar</taxon>
        <taxon>Stramenopiles</taxon>
        <taxon>Oomycota</taxon>
        <taxon>Saprolegniomycetes</taxon>
        <taxon>Saprolegniales</taxon>
        <taxon>Verrucalvaceae</taxon>
        <taxon>Aphanomyces</taxon>
    </lineage>
</organism>
<evidence type="ECO:0000313" key="4">
    <source>
        <dbReference type="Proteomes" id="UP000332933"/>
    </source>
</evidence>
<feature type="region of interest" description="Disordered" evidence="1">
    <location>
        <begin position="355"/>
        <end position="398"/>
    </location>
</feature>
<keyword evidence="4" id="KW-1185">Reference proteome</keyword>
<evidence type="ECO:0000313" key="3">
    <source>
        <dbReference type="EMBL" id="VFT97376.1"/>
    </source>
</evidence>
<dbReference type="OrthoDB" id="68898at2759"/>
<accession>A0A485LGA2</accession>
<feature type="compositionally biased region" description="Basic residues" evidence="1">
    <location>
        <begin position="357"/>
        <end position="369"/>
    </location>
</feature>
<feature type="compositionally biased region" description="Basic and acidic residues" evidence="1">
    <location>
        <begin position="388"/>
        <end position="398"/>
    </location>
</feature>